<evidence type="ECO:0000313" key="3">
    <source>
        <dbReference type="Proteomes" id="UP000799536"/>
    </source>
</evidence>
<protein>
    <submittedName>
        <fullName evidence="2">Uncharacterized protein</fullName>
    </submittedName>
</protein>
<feature type="compositionally biased region" description="Basic and acidic residues" evidence="1">
    <location>
        <begin position="77"/>
        <end position="115"/>
    </location>
</feature>
<comment type="caution">
    <text evidence="2">The sequence shown here is derived from an EMBL/GenBank/DDBJ whole genome shotgun (WGS) entry which is preliminary data.</text>
</comment>
<accession>A0A9P4JQ05</accession>
<dbReference type="OrthoDB" id="3786084at2759"/>
<dbReference type="AlphaFoldDB" id="A0A9P4JQ05"/>
<gene>
    <name evidence="2" type="ORF">GQ43DRAFT_480005</name>
</gene>
<organism evidence="2 3">
    <name type="scientific">Delitschia confertaspora ATCC 74209</name>
    <dbReference type="NCBI Taxonomy" id="1513339"/>
    <lineage>
        <taxon>Eukaryota</taxon>
        <taxon>Fungi</taxon>
        <taxon>Dikarya</taxon>
        <taxon>Ascomycota</taxon>
        <taxon>Pezizomycotina</taxon>
        <taxon>Dothideomycetes</taxon>
        <taxon>Pleosporomycetidae</taxon>
        <taxon>Pleosporales</taxon>
        <taxon>Delitschiaceae</taxon>
        <taxon>Delitschia</taxon>
    </lineage>
</organism>
<feature type="compositionally biased region" description="Basic and acidic residues" evidence="1">
    <location>
        <begin position="1"/>
        <end position="11"/>
    </location>
</feature>
<feature type="region of interest" description="Disordered" evidence="1">
    <location>
        <begin position="267"/>
        <end position="321"/>
    </location>
</feature>
<evidence type="ECO:0000313" key="2">
    <source>
        <dbReference type="EMBL" id="KAF2202274.1"/>
    </source>
</evidence>
<feature type="compositionally biased region" description="Polar residues" evidence="1">
    <location>
        <begin position="12"/>
        <end position="25"/>
    </location>
</feature>
<feature type="region of interest" description="Disordered" evidence="1">
    <location>
        <begin position="340"/>
        <end position="405"/>
    </location>
</feature>
<keyword evidence="3" id="KW-1185">Reference proteome</keyword>
<feature type="compositionally biased region" description="Basic residues" evidence="1">
    <location>
        <begin position="377"/>
        <end position="388"/>
    </location>
</feature>
<feature type="region of interest" description="Disordered" evidence="1">
    <location>
        <begin position="1"/>
        <end position="178"/>
    </location>
</feature>
<feature type="compositionally biased region" description="Low complexity" evidence="1">
    <location>
        <begin position="26"/>
        <end position="36"/>
    </location>
</feature>
<feature type="compositionally biased region" description="Polar residues" evidence="1">
    <location>
        <begin position="268"/>
        <end position="278"/>
    </location>
</feature>
<dbReference type="EMBL" id="ML993942">
    <property type="protein sequence ID" value="KAF2202274.1"/>
    <property type="molecule type" value="Genomic_DNA"/>
</dbReference>
<dbReference type="Proteomes" id="UP000799536">
    <property type="component" value="Unassembled WGS sequence"/>
</dbReference>
<proteinExistence type="predicted"/>
<feature type="compositionally biased region" description="Basic and acidic residues" evidence="1">
    <location>
        <begin position="537"/>
        <end position="551"/>
    </location>
</feature>
<feature type="compositionally biased region" description="Basic and acidic residues" evidence="1">
    <location>
        <begin position="499"/>
        <end position="510"/>
    </location>
</feature>
<feature type="region of interest" description="Disordered" evidence="1">
    <location>
        <begin position="494"/>
        <end position="613"/>
    </location>
</feature>
<sequence>MPRTRSQDRDPAQQSTSQPMLSVSKATATQAQTPAPKGKPGRKSAATRGKRQATPAASEDDAATLAPKTSTRGAAAQKKDKVDKDKADKDKADKDKVDKDKTATIPAEPEKESKRASATPAPRRRGLRSAKANNSPLQVLEAEATPAKKRRTTKKEPTLDKESEQTIPTETEQSESEATGAFFEQRNQHLFRNQQLEIFSKFVGINPTDAYELKPETMKDMINQRTEEEYLQQQEEQEDKHVHRPFEVSPVKGGEGHALLMRVMKKAQTPSSVRVQETQNDDAEDVSSTDSEAGDVPMADALDQNSTATKPIEQAEASTPRSSGWRIGSIVKRIFSPFQSSSPFSSPVVPPATAPPSMLAPDDAANLVNTLTPSKPPRIRPTKQVKTRKSTDATSQPKRKLKTTASREVFKQVVSSVRTEEKDKAKRWVIAALETIDDNQQTVGKKRKHVLEKPVKMSELASIPAREPWQPEGSFGLLPDFFDISDEEDVEVPAWAKLQDAERKAKERASGKRRKTMHNDAGHGNILQQTQQDQDEDAQRSAFEKEQRCTGHVEGTGTFRVPDDSDSDGDSSMVDADNASPSTPTPLWTQHPPPAPTPAHASLPGAAPSAPTVPAVIDPAQAQRSLALKYAPKAPSRLRNAEIPSPMANTELAKPLSEPTDTPAANFNSVLFPGVVEFEYPGGIRPKAELIGQVVDMYGAGGIEVVEGSCSEEDPVDFLFPDGEESLLPEELDQEIGVYMETRV</sequence>
<evidence type="ECO:0000256" key="1">
    <source>
        <dbReference type="SAM" id="MobiDB-lite"/>
    </source>
</evidence>
<feature type="compositionally biased region" description="Basic and acidic residues" evidence="1">
    <location>
        <begin position="154"/>
        <end position="164"/>
    </location>
</feature>
<reference evidence="2" key="1">
    <citation type="journal article" date="2020" name="Stud. Mycol.">
        <title>101 Dothideomycetes genomes: a test case for predicting lifestyles and emergence of pathogens.</title>
        <authorList>
            <person name="Haridas S."/>
            <person name="Albert R."/>
            <person name="Binder M."/>
            <person name="Bloem J."/>
            <person name="Labutti K."/>
            <person name="Salamov A."/>
            <person name="Andreopoulos B."/>
            <person name="Baker S."/>
            <person name="Barry K."/>
            <person name="Bills G."/>
            <person name="Bluhm B."/>
            <person name="Cannon C."/>
            <person name="Castanera R."/>
            <person name="Culley D."/>
            <person name="Daum C."/>
            <person name="Ezra D."/>
            <person name="Gonzalez J."/>
            <person name="Henrissat B."/>
            <person name="Kuo A."/>
            <person name="Liang C."/>
            <person name="Lipzen A."/>
            <person name="Lutzoni F."/>
            <person name="Magnuson J."/>
            <person name="Mondo S."/>
            <person name="Nolan M."/>
            <person name="Ohm R."/>
            <person name="Pangilinan J."/>
            <person name="Park H.-J."/>
            <person name="Ramirez L."/>
            <person name="Alfaro M."/>
            <person name="Sun H."/>
            <person name="Tritt A."/>
            <person name="Yoshinaga Y."/>
            <person name="Zwiers L.-H."/>
            <person name="Turgeon B."/>
            <person name="Goodwin S."/>
            <person name="Spatafora J."/>
            <person name="Crous P."/>
            <person name="Grigoriev I."/>
        </authorList>
    </citation>
    <scope>NUCLEOTIDE SEQUENCE</scope>
    <source>
        <strain evidence="2">ATCC 74209</strain>
    </source>
</reference>
<name>A0A9P4JQ05_9PLEO</name>